<dbReference type="PROSITE" id="PS51375">
    <property type="entry name" value="PPR"/>
    <property type="match status" value="1"/>
</dbReference>
<evidence type="ECO:0000256" key="2">
    <source>
        <dbReference type="PROSITE-ProRule" id="PRU00708"/>
    </source>
</evidence>
<feature type="repeat" description="PPR" evidence="2">
    <location>
        <begin position="19"/>
        <end position="53"/>
    </location>
</feature>
<evidence type="ECO:0000313" key="3">
    <source>
        <dbReference type="EMBL" id="KAL2322892.1"/>
    </source>
</evidence>
<proteinExistence type="predicted"/>
<sequence>MGFTLICARKVFDKMSVRSKVSWTVVIVGYARGGDMGEASRLFDNMEEMGVADEEGNGGGGERNYSCGGGGWGVYQKVEEVERASVEPNKEHHSKVR</sequence>
<keyword evidence="1" id="KW-0677">Repeat</keyword>
<reference evidence="3 4" key="1">
    <citation type="submission" date="2024-08" db="EMBL/GenBank/DDBJ databases">
        <title>Insights into the chromosomal genome structure of Flemingia macrophylla.</title>
        <authorList>
            <person name="Ding Y."/>
            <person name="Zhao Y."/>
            <person name="Bi W."/>
            <person name="Wu M."/>
            <person name="Zhao G."/>
            <person name="Gong Y."/>
            <person name="Li W."/>
            <person name="Zhang P."/>
        </authorList>
    </citation>
    <scope>NUCLEOTIDE SEQUENCE [LARGE SCALE GENOMIC DNA]</scope>
    <source>
        <strain evidence="3">DYQJB</strain>
        <tissue evidence="3">Leaf</tissue>
    </source>
</reference>
<organism evidence="3 4">
    <name type="scientific">Flemingia macrophylla</name>
    <dbReference type="NCBI Taxonomy" id="520843"/>
    <lineage>
        <taxon>Eukaryota</taxon>
        <taxon>Viridiplantae</taxon>
        <taxon>Streptophyta</taxon>
        <taxon>Embryophyta</taxon>
        <taxon>Tracheophyta</taxon>
        <taxon>Spermatophyta</taxon>
        <taxon>Magnoliopsida</taxon>
        <taxon>eudicotyledons</taxon>
        <taxon>Gunneridae</taxon>
        <taxon>Pentapetalae</taxon>
        <taxon>rosids</taxon>
        <taxon>fabids</taxon>
        <taxon>Fabales</taxon>
        <taxon>Fabaceae</taxon>
        <taxon>Papilionoideae</taxon>
        <taxon>50 kb inversion clade</taxon>
        <taxon>NPAAA clade</taxon>
        <taxon>indigoferoid/millettioid clade</taxon>
        <taxon>Phaseoleae</taxon>
        <taxon>Flemingia</taxon>
    </lineage>
</organism>
<accession>A0ABD1LHD1</accession>
<dbReference type="Proteomes" id="UP001603857">
    <property type="component" value="Unassembled WGS sequence"/>
</dbReference>
<comment type="caution">
    <text evidence="3">The sequence shown here is derived from an EMBL/GenBank/DDBJ whole genome shotgun (WGS) entry which is preliminary data.</text>
</comment>
<evidence type="ECO:0008006" key="5">
    <source>
        <dbReference type="Google" id="ProtNLM"/>
    </source>
</evidence>
<dbReference type="Gene3D" id="1.25.40.10">
    <property type="entry name" value="Tetratricopeptide repeat domain"/>
    <property type="match status" value="1"/>
</dbReference>
<keyword evidence="4" id="KW-1185">Reference proteome</keyword>
<evidence type="ECO:0000313" key="4">
    <source>
        <dbReference type="Proteomes" id="UP001603857"/>
    </source>
</evidence>
<dbReference type="Pfam" id="PF01535">
    <property type="entry name" value="PPR"/>
    <property type="match status" value="1"/>
</dbReference>
<dbReference type="InterPro" id="IPR011990">
    <property type="entry name" value="TPR-like_helical_dom_sf"/>
</dbReference>
<dbReference type="InterPro" id="IPR002885">
    <property type="entry name" value="PPR_rpt"/>
</dbReference>
<dbReference type="EMBL" id="JBGMDY010000009">
    <property type="protein sequence ID" value="KAL2322892.1"/>
    <property type="molecule type" value="Genomic_DNA"/>
</dbReference>
<evidence type="ECO:0000256" key="1">
    <source>
        <dbReference type="ARBA" id="ARBA00022737"/>
    </source>
</evidence>
<protein>
    <recommendedName>
        <fullName evidence="5">Pentatricopeptide repeat-containing protein</fullName>
    </recommendedName>
</protein>
<name>A0ABD1LHD1_9FABA</name>
<dbReference type="AlphaFoldDB" id="A0ABD1LHD1"/>
<dbReference type="NCBIfam" id="TIGR00756">
    <property type="entry name" value="PPR"/>
    <property type="match status" value="1"/>
</dbReference>
<gene>
    <name evidence="3" type="ORF">Fmac_027271</name>
</gene>